<protein>
    <submittedName>
        <fullName evidence="1">Uncharacterized protein</fullName>
    </submittedName>
</protein>
<gene>
    <name evidence="1" type="ORF">CDAR_602031</name>
</gene>
<accession>A0AAV4REZ3</accession>
<evidence type="ECO:0000313" key="1">
    <source>
        <dbReference type="EMBL" id="GIY20494.1"/>
    </source>
</evidence>
<evidence type="ECO:0000313" key="2">
    <source>
        <dbReference type="Proteomes" id="UP001054837"/>
    </source>
</evidence>
<name>A0AAV4REZ3_9ARAC</name>
<keyword evidence="2" id="KW-1185">Reference proteome</keyword>
<dbReference type="AlphaFoldDB" id="A0AAV4REZ3"/>
<comment type="caution">
    <text evidence="1">The sequence shown here is derived from an EMBL/GenBank/DDBJ whole genome shotgun (WGS) entry which is preliminary data.</text>
</comment>
<dbReference type="EMBL" id="BPLQ01006176">
    <property type="protein sequence ID" value="GIY20494.1"/>
    <property type="molecule type" value="Genomic_DNA"/>
</dbReference>
<sequence>MLFFVTTLHPSRRNLSCSFIHLGGLLSVINPHLSSRTLLCSFILPEGLFVLLQPSGRTFKCSYSTSLREDMRTYIYSTSFRMTLLCSFILQKDSLCFFSLLGGLLSVINPHPSSRTLLCSFILPEGLFVLLQPSGRTFKCSYSTSLREDM</sequence>
<organism evidence="1 2">
    <name type="scientific">Caerostris darwini</name>
    <dbReference type="NCBI Taxonomy" id="1538125"/>
    <lineage>
        <taxon>Eukaryota</taxon>
        <taxon>Metazoa</taxon>
        <taxon>Ecdysozoa</taxon>
        <taxon>Arthropoda</taxon>
        <taxon>Chelicerata</taxon>
        <taxon>Arachnida</taxon>
        <taxon>Araneae</taxon>
        <taxon>Araneomorphae</taxon>
        <taxon>Entelegynae</taxon>
        <taxon>Araneoidea</taxon>
        <taxon>Araneidae</taxon>
        <taxon>Caerostris</taxon>
    </lineage>
</organism>
<proteinExistence type="predicted"/>
<dbReference type="Proteomes" id="UP001054837">
    <property type="component" value="Unassembled WGS sequence"/>
</dbReference>
<reference evidence="1 2" key="1">
    <citation type="submission" date="2021-06" db="EMBL/GenBank/DDBJ databases">
        <title>Caerostris darwini draft genome.</title>
        <authorList>
            <person name="Kono N."/>
            <person name="Arakawa K."/>
        </authorList>
    </citation>
    <scope>NUCLEOTIDE SEQUENCE [LARGE SCALE GENOMIC DNA]</scope>
</reference>